<dbReference type="EMBL" id="FTOT01000002">
    <property type="protein sequence ID" value="SIS81395.1"/>
    <property type="molecule type" value="Genomic_DNA"/>
</dbReference>
<dbReference type="InterPro" id="IPR023631">
    <property type="entry name" value="Amidase_dom"/>
</dbReference>
<dbReference type="RefSeq" id="WP_076529615.1">
    <property type="nucleotide sequence ID" value="NZ_BMEH01000002.1"/>
</dbReference>
<comment type="similarity">
    <text evidence="1">Belongs to the amidase family.</text>
</comment>
<evidence type="ECO:0000259" key="2">
    <source>
        <dbReference type="Pfam" id="PF01425"/>
    </source>
</evidence>
<keyword evidence="4" id="KW-1185">Reference proteome</keyword>
<evidence type="ECO:0000313" key="4">
    <source>
        <dbReference type="Proteomes" id="UP000186141"/>
    </source>
</evidence>
<evidence type="ECO:0000256" key="1">
    <source>
        <dbReference type="ARBA" id="ARBA00009199"/>
    </source>
</evidence>
<dbReference type="Pfam" id="PF01425">
    <property type="entry name" value="Amidase"/>
    <property type="match status" value="1"/>
</dbReference>
<dbReference type="AlphaFoldDB" id="A0A1N7M5L6"/>
<gene>
    <name evidence="3" type="ORF">SAMN05421774_102436</name>
</gene>
<dbReference type="GO" id="GO:0016740">
    <property type="term" value="F:transferase activity"/>
    <property type="evidence" value="ECO:0007669"/>
    <property type="project" value="UniProtKB-KW"/>
</dbReference>
<proteinExistence type="inferred from homology"/>
<dbReference type="PANTHER" id="PTHR11895">
    <property type="entry name" value="TRANSAMIDASE"/>
    <property type="match status" value="1"/>
</dbReference>
<reference evidence="3 4" key="1">
    <citation type="submission" date="2017-01" db="EMBL/GenBank/DDBJ databases">
        <authorList>
            <person name="Mah S.A."/>
            <person name="Swanson W.J."/>
            <person name="Moy G.W."/>
            <person name="Vacquier V.D."/>
        </authorList>
    </citation>
    <scope>NUCLEOTIDE SEQUENCE [LARGE SCALE GENOMIC DNA]</scope>
    <source>
        <strain evidence="3 4">DSM 26375</strain>
    </source>
</reference>
<dbReference type="OrthoDB" id="9777859at2"/>
<accession>A0A1N7M5L6</accession>
<dbReference type="InterPro" id="IPR036928">
    <property type="entry name" value="AS_sf"/>
</dbReference>
<dbReference type="STRING" id="1086013.SAMN05421774_102436"/>
<protein>
    <submittedName>
        <fullName evidence="3">Aspartyl-tRNA(Asn)/glutamyl-tRNA(Gln) amidotransferase subunit A</fullName>
    </submittedName>
</protein>
<keyword evidence="3" id="KW-0808">Transferase</keyword>
<sequence length="477" mass="51111">MTDDDLCRMSATELLPRLKRGEIRAATLMRAVLDRIDRLDAETNGITHVDPDLAMAEAEARDAALAAGDTPGALQGIPVTVKDLLKVKGLPIEMASYAFEGDIAATDAESIARLRRAGAIPFAKSATPEFGHKVLTDSPINGVSRNPWNLSRSCGGSSGGSGIAASMGFGPIHVSSDGAGSGRIPASVCGVTGLKPTWGAIPHETTPDVFGSLTVIGVMARTVSDLVLGFNTMKGPDRRDPMSFGGTTDPVRLPDDPRRILRGLRYRVVMRTVNDWLDPEVEAAVLNAVQRIKDAGATEVGMINDPVYDINNALIFMRGYQYARFGHLMQTHGDRLDRTAKTSLTVNPGLTYESLAKSMKARTDIFHEIERQFDGADIYITPTITTPSLPADQKQDEPLVVDGITRGPLREAWYPYTVPQNASGHPAMSVPVGMSSGGIPIGMQIVGPWHSEARLLSVAAAIGALMPWANRWPPAAR</sequence>
<feature type="domain" description="Amidase" evidence="2">
    <location>
        <begin position="28"/>
        <end position="456"/>
    </location>
</feature>
<dbReference type="Proteomes" id="UP000186141">
    <property type="component" value="Unassembled WGS sequence"/>
</dbReference>
<organism evidence="3 4">
    <name type="scientific">Gemmobacter megaterium</name>
    <dbReference type="NCBI Taxonomy" id="1086013"/>
    <lineage>
        <taxon>Bacteria</taxon>
        <taxon>Pseudomonadati</taxon>
        <taxon>Pseudomonadota</taxon>
        <taxon>Alphaproteobacteria</taxon>
        <taxon>Rhodobacterales</taxon>
        <taxon>Paracoccaceae</taxon>
        <taxon>Gemmobacter</taxon>
    </lineage>
</organism>
<evidence type="ECO:0000313" key="3">
    <source>
        <dbReference type="EMBL" id="SIS81395.1"/>
    </source>
</evidence>
<dbReference type="SUPFAM" id="SSF75304">
    <property type="entry name" value="Amidase signature (AS) enzymes"/>
    <property type="match status" value="1"/>
</dbReference>
<dbReference type="PANTHER" id="PTHR11895:SF7">
    <property type="entry name" value="GLUTAMYL-TRNA(GLN) AMIDOTRANSFERASE SUBUNIT A, MITOCHONDRIAL"/>
    <property type="match status" value="1"/>
</dbReference>
<dbReference type="InterPro" id="IPR000120">
    <property type="entry name" value="Amidase"/>
</dbReference>
<dbReference type="Gene3D" id="3.90.1300.10">
    <property type="entry name" value="Amidase signature (AS) domain"/>
    <property type="match status" value="1"/>
</dbReference>
<name>A0A1N7M5L6_9RHOB</name>